<dbReference type="OrthoDB" id="9798935at2"/>
<dbReference type="RefSeq" id="WP_153729177.1">
    <property type="nucleotide sequence ID" value="NZ_WJNH01000008.1"/>
</dbReference>
<feature type="chain" id="PRO_5026183892" description="3D domain-containing protein" evidence="2">
    <location>
        <begin position="24"/>
        <end position="180"/>
    </location>
</feature>
<dbReference type="GO" id="GO:0019867">
    <property type="term" value="C:outer membrane"/>
    <property type="evidence" value="ECO:0007669"/>
    <property type="project" value="InterPro"/>
</dbReference>
<gene>
    <name evidence="4" type="ORF">GH754_13395</name>
</gene>
<accession>A0A6G1X8M8</accession>
<dbReference type="AlphaFoldDB" id="A0A6G1X8M8"/>
<dbReference type="SUPFAM" id="SSF50685">
    <property type="entry name" value="Barwin-like endoglucanases"/>
    <property type="match status" value="1"/>
</dbReference>
<dbReference type="Pfam" id="PF06725">
    <property type="entry name" value="3D"/>
    <property type="match status" value="1"/>
</dbReference>
<dbReference type="Gene3D" id="2.40.40.10">
    <property type="entry name" value="RlpA-like domain"/>
    <property type="match status" value="1"/>
</dbReference>
<protein>
    <recommendedName>
        <fullName evidence="3">3D domain-containing protein</fullName>
    </recommendedName>
</protein>
<feature type="signal peptide" evidence="2">
    <location>
        <begin position="1"/>
        <end position="23"/>
    </location>
</feature>
<dbReference type="InterPro" id="IPR010611">
    <property type="entry name" value="3D_dom"/>
</dbReference>
<dbReference type="InterPro" id="IPR036908">
    <property type="entry name" value="RlpA-like_sf"/>
</dbReference>
<evidence type="ECO:0000256" key="1">
    <source>
        <dbReference type="ARBA" id="ARBA00022729"/>
    </source>
</evidence>
<dbReference type="GO" id="GO:0009254">
    <property type="term" value="P:peptidoglycan turnover"/>
    <property type="evidence" value="ECO:0007669"/>
    <property type="project" value="InterPro"/>
</dbReference>
<keyword evidence="1 2" id="KW-0732">Signal</keyword>
<evidence type="ECO:0000256" key="2">
    <source>
        <dbReference type="SAM" id="SignalP"/>
    </source>
</evidence>
<organism evidence="4 5">
    <name type="scientific">Salinibacillus xinjiangensis</name>
    <dbReference type="NCBI Taxonomy" id="1229268"/>
    <lineage>
        <taxon>Bacteria</taxon>
        <taxon>Bacillati</taxon>
        <taxon>Bacillota</taxon>
        <taxon>Bacilli</taxon>
        <taxon>Bacillales</taxon>
        <taxon>Bacillaceae</taxon>
        <taxon>Salinibacillus</taxon>
    </lineage>
</organism>
<evidence type="ECO:0000313" key="5">
    <source>
        <dbReference type="Proteomes" id="UP000480185"/>
    </source>
</evidence>
<dbReference type="InterPro" id="IPR051933">
    <property type="entry name" value="Resuscitation_pf_RpfB"/>
</dbReference>
<dbReference type="Proteomes" id="UP000480185">
    <property type="component" value="Unassembled WGS sequence"/>
</dbReference>
<feature type="domain" description="3D" evidence="3">
    <location>
        <begin position="119"/>
        <end position="179"/>
    </location>
</feature>
<dbReference type="PANTHER" id="PTHR39160:SF4">
    <property type="entry name" value="RESUSCITATION-PROMOTING FACTOR RPFB"/>
    <property type="match status" value="1"/>
</dbReference>
<dbReference type="InterPro" id="IPR059180">
    <property type="entry name" value="3D_YorM"/>
</dbReference>
<evidence type="ECO:0000259" key="3">
    <source>
        <dbReference type="Pfam" id="PF06725"/>
    </source>
</evidence>
<dbReference type="CDD" id="cd14667">
    <property type="entry name" value="3D_containing_proteins"/>
    <property type="match status" value="1"/>
</dbReference>
<dbReference type="EMBL" id="WJNH01000008">
    <property type="protein sequence ID" value="MRG87289.1"/>
    <property type="molecule type" value="Genomic_DNA"/>
</dbReference>
<keyword evidence="5" id="KW-1185">Reference proteome</keyword>
<dbReference type="GO" id="GO:0004553">
    <property type="term" value="F:hydrolase activity, hydrolyzing O-glycosyl compounds"/>
    <property type="evidence" value="ECO:0007669"/>
    <property type="project" value="InterPro"/>
</dbReference>
<evidence type="ECO:0000313" key="4">
    <source>
        <dbReference type="EMBL" id="MRG87289.1"/>
    </source>
</evidence>
<proteinExistence type="predicted"/>
<reference evidence="4 5" key="1">
    <citation type="submission" date="2019-11" db="EMBL/GenBank/DDBJ databases">
        <authorList>
            <person name="Li J."/>
        </authorList>
    </citation>
    <scope>NUCLEOTIDE SEQUENCE [LARGE SCALE GENOMIC DNA]</scope>
    <source>
        <strain evidence="4 5">J4</strain>
    </source>
</reference>
<comment type="caution">
    <text evidence="4">The sequence shown here is derived from an EMBL/GenBank/DDBJ whole genome shotgun (WGS) entry which is preliminary data.</text>
</comment>
<dbReference type="PANTHER" id="PTHR39160">
    <property type="entry name" value="CELL WALL-BINDING PROTEIN YOCH"/>
    <property type="match status" value="1"/>
</dbReference>
<name>A0A6G1X8M8_9BACI</name>
<sequence>MKKITLIVMTLVFTLFSFNSITADENQNVKIDDQEKLEKIQNVPMSDLAFEIGSSINGLMKWGHVSTELSLTSQELLTKDDLDNAKTMTMKATAYTAHCDGCSGITNTGINLIENPDKKVVAVDPNVIPLGTKLYVEGYGVAVAGDIGSAIKGNRIDLFIPSEKKANQWGVQEVKVKILG</sequence>